<feature type="region of interest" description="Disordered" evidence="1">
    <location>
        <begin position="1"/>
        <end position="51"/>
    </location>
</feature>
<dbReference type="Proteomes" id="UP000694394">
    <property type="component" value="Chromosome 3"/>
</dbReference>
<sequence length="147" mass="16419">MDVQKLPPQRKTPESQLSREHRQPFPPLGLTATPGQPSGESSSQQGLQTQDWVCELPECGRPGRHWSVSIDERRQLAMLGDRERPGSRSSSPSDIMQMVAQLVSEDVDKDVLFSQPPNSPESVRAFRAFQTRSAGFWHKATSRLPPS</sequence>
<gene>
    <name evidence="2" type="primary">TEX22</name>
</gene>
<dbReference type="GeneTree" id="ENSGT00520000061791"/>
<organism evidence="2 3">
    <name type="scientific">Microcebus murinus</name>
    <name type="common">Gray mouse lemur</name>
    <name type="synonym">Lemur murinus</name>
    <dbReference type="NCBI Taxonomy" id="30608"/>
    <lineage>
        <taxon>Eukaryota</taxon>
        <taxon>Metazoa</taxon>
        <taxon>Chordata</taxon>
        <taxon>Craniata</taxon>
        <taxon>Vertebrata</taxon>
        <taxon>Euteleostomi</taxon>
        <taxon>Mammalia</taxon>
        <taxon>Eutheria</taxon>
        <taxon>Euarchontoglires</taxon>
        <taxon>Primates</taxon>
        <taxon>Strepsirrhini</taxon>
        <taxon>Lemuriformes</taxon>
        <taxon>Cheirogaleidae</taxon>
        <taxon>Microcebus</taxon>
    </lineage>
</organism>
<feature type="compositionally biased region" description="Basic and acidic residues" evidence="1">
    <location>
        <begin position="11"/>
        <end position="23"/>
    </location>
</feature>
<accession>A0A8C5VP93</accession>
<keyword evidence="3" id="KW-1185">Reference proteome</keyword>
<feature type="compositionally biased region" description="Low complexity" evidence="1">
    <location>
        <begin position="35"/>
        <end position="50"/>
    </location>
</feature>
<name>A0A8C5VP93_MICMU</name>
<dbReference type="EMBL" id="ABDC03003737">
    <property type="status" value="NOT_ANNOTATED_CDS"/>
    <property type="molecule type" value="Genomic_DNA"/>
</dbReference>
<dbReference type="AlphaFoldDB" id="A0A8C5VP93"/>
<proteinExistence type="predicted"/>
<evidence type="ECO:0000313" key="3">
    <source>
        <dbReference type="Proteomes" id="UP000694394"/>
    </source>
</evidence>
<protein>
    <submittedName>
        <fullName evidence="2">Testis expressed 22</fullName>
    </submittedName>
</protein>
<evidence type="ECO:0000313" key="2">
    <source>
        <dbReference type="Ensembl" id="ENSMICP00000022595.2"/>
    </source>
</evidence>
<reference evidence="2" key="3">
    <citation type="submission" date="2025-09" db="UniProtKB">
        <authorList>
            <consortium name="Ensembl"/>
        </authorList>
    </citation>
    <scope>IDENTIFICATION</scope>
</reference>
<evidence type="ECO:0000256" key="1">
    <source>
        <dbReference type="SAM" id="MobiDB-lite"/>
    </source>
</evidence>
<dbReference type="Ensembl" id="ENSMICT00000028191.2">
    <property type="protein sequence ID" value="ENSMICP00000022595.2"/>
    <property type="gene ID" value="ENSMICG00000034469.2"/>
</dbReference>
<reference evidence="2" key="1">
    <citation type="submission" date="2016-12" db="EMBL/GenBank/DDBJ databases">
        <title>Mouse lemur reference genome and diversity panel.</title>
        <authorList>
            <person name="Harris R."/>
            <person name="Larsen P."/>
            <person name="Liu Y."/>
            <person name="Hughes D.S."/>
            <person name="Murali S."/>
            <person name="Raveendran M."/>
            <person name="Korchina V."/>
            <person name="Wang M."/>
            <person name="Jhangiani S."/>
            <person name="Bandaranaike D."/>
            <person name="Bellair M."/>
            <person name="Blankenburg K."/>
            <person name="Chao H."/>
            <person name="Dahdouli M."/>
            <person name="Dinh H."/>
            <person name="Doddapaneni H."/>
            <person name="English A."/>
            <person name="Firestine M."/>
            <person name="Gnanaolivu R."/>
            <person name="Gross S."/>
            <person name="Hernandez B."/>
            <person name="Javaid M."/>
            <person name="Jayaseelan J."/>
            <person name="Jones J."/>
            <person name="Khan Z."/>
            <person name="Kovar C."/>
            <person name="Kurapati P."/>
            <person name="Le B."/>
            <person name="Lee S."/>
            <person name="Li M."/>
            <person name="Mathew T."/>
            <person name="Narasimhan A."/>
            <person name="Ngo D."/>
            <person name="Nguyen L."/>
            <person name="Okwuonu G."/>
            <person name="Ongeri F."/>
            <person name="Osuji N."/>
            <person name="Pu L.-L."/>
            <person name="Puazo M."/>
            <person name="Quiroz J."/>
            <person name="Raj R."/>
            <person name="Rajbhandari K."/>
            <person name="Reid J.G."/>
            <person name="Santibanez J."/>
            <person name="Sexton D."/>
            <person name="Skinner E."/>
            <person name="Vee V."/>
            <person name="Weissenberger G."/>
            <person name="Wu Y."/>
            <person name="Xin Y."/>
            <person name="Han Y."/>
            <person name="Campbell C."/>
            <person name="Brown A."/>
            <person name="Sullivan B."/>
            <person name="Shelton J."/>
            <person name="Brown S."/>
            <person name="Dudchenko O."/>
            <person name="Machol I."/>
            <person name="Durand N."/>
            <person name="Shamim M."/>
            <person name="Lieberman A."/>
            <person name="Muzny D.M."/>
            <person name="Richards S."/>
            <person name="Yoder A."/>
            <person name="Worley K.C."/>
            <person name="Rogers J."/>
            <person name="Gibbs R.A."/>
        </authorList>
    </citation>
    <scope>NUCLEOTIDE SEQUENCE [LARGE SCALE GENOMIC DNA]</scope>
</reference>
<reference evidence="2" key="2">
    <citation type="submission" date="2025-08" db="UniProtKB">
        <authorList>
            <consortium name="Ensembl"/>
        </authorList>
    </citation>
    <scope>IDENTIFICATION</scope>
</reference>